<dbReference type="RefSeq" id="WP_051499348.1">
    <property type="nucleotide sequence ID" value="NZ_CP076607.1"/>
</dbReference>
<evidence type="ECO:0000313" key="3">
    <source>
        <dbReference type="EMBL" id="SEN52119.1"/>
    </source>
</evidence>
<dbReference type="EMBL" id="CP076607">
    <property type="protein sequence ID" value="QWU14468.1"/>
    <property type="molecule type" value="Genomic_DNA"/>
</dbReference>
<proteinExistence type="predicted"/>
<dbReference type="AlphaFoldDB" id="A0A1H8H7V5"/>
<evidence type="ECO:0000313" key="2">
    <source>
        <dbReference type="EMBL" id="QWU14468.1"/>
    </source>
</evidence>
<dbReference type="PROSITE" id="PS50022">
    <property type="entry name" value="FA58C_3"/>
    <property type="match status" value="1"/>
</dbReference>
<protein>
    <submittedName>
        <fullName evidence="2">Discoidin domain-containing protein</fullName>
    </submittedName>
    <submittedName>
        <fullName evidence="3">F5/8 type C domain-containing protein</fullName>
    </submittedName>
</protein>
<accession>A0A1H8H7V5</accession>
<evidence type="ECO:0000313" key="5">
    <source>
        <dbReference type="Proteomes" id="UP000683429"/>
    </source>
</evidence>
<sequence>MPTYSANIVPQMTASNAPTPYVISASSQIDATSYPAWKAFNRSVTGNFQSWLTPAGTLTGWLRIDLGVARIVGKYSLQLSNESGLDICMPKNWTFEGSNDTSNWTVLDTRSNEPSWTANARREYTFSNNTAYRYYRINVTANQGSINYLAISEMELMEVSILNKFLISSGNEYYAARPKTKGAEKIIPVMTTYTSNGVTVTGDTDGSSFQAWKLFDGVTSSLWLSNNISSSAKVEIDLGSNKQIPFSYTLTGSADTIPLSPQTWKVYGSNGDGWEELDSQTGIKNWILGETKEFTLKTTNSYNKYRLEIISSVSDGANRKSANEFNLIACKEGYDGTGLIIEPVAVEGSFIKNGMDKNTIVNLDTAFSRKSFVNRGDTAIGSGKVFKQSIDSTKIPIKNVTIT</sequence>
<dbReference type="Pfam" id="PF00754">
    <property type="entry name" value="F5_F8_type_C"/>
    <property type="match status" value="1"/>
</dbReference>
<dbReference type="Gene3D" id="2.60.120.260">
    <property type="entry name" value="Galactose-binding domain-like"/>
    <property type="match status" value="2"/>
</dbReference>
<dbReference type="STRING" id="1333845.SAMN04487895_101778"/>
<dbReference type="InterPro" id="IPR000421">
    <property type="entry name" value="FA58C"/>
</dbReference>
<gene>
    <name evidence="2" type="ORF">KP014_21405</name>
    <name evidence="3" type="ORF">SAMN04487895_101778</name>
</gene>
<reference evidence="3 4" key="1">
    <citation type="submission" date="2016-10" db="EMBL/GenBank/DDBJ databases">
        <authorList>
            <person name="de Groot N.N."/>
        </authorList>
    </citation>
    <scope>NUCLEOTIDE SEQUENCE [LARGE SCALE GENOMIC DNA]</scope>
    <source>
        <strain evidence="3 4">CGMCC 1.10238</strain>
    </source>
</reference>
<organism evidence="3 4">
    <name type="scientific">Paenibacillus sophorae</name>
    <dbReference type="NCBI Taxonomy" id="1333845"/>
    <lineage>
        <taxon>Bacteria</taxon>
        <taxon>Bacillati</taxon>
        <taxon>Bacillota</taxon>
        <taxon>Bacilli</taxon>
        <taxon>Bacillales</taxon>
        <taxon>Paenibacillaceae</taxon>
        <taxon>Paenibacillus</taxon>
    </lineage>
</organism>
<evidence type="ECO:0000259" key="1">
    <source>
        <dbReference type="PROSITE" id="PS50022"/>
    </source>
</evidence>
<name>A0A1H8H7V5_9BACL</name>
<dbReference type="InterPro" id="IPR008979">
    <property type="entry name" value="Galactose-bd-like_sf"/>
</dbReference>
<dbReference type="SUPFAM" id="SSF49785">
    <property type="entry name" value="Galactose-binding domain-like"/>
    <property type="match status" value="2"/>
</dbReference>
<reference evidence="2 5" key="2">
    <citation type="submission" date="2021-06" db="EMBL/GenBank/DDBJ databases">
        <title>Whole genome sequence of Paenibacillus sophorae DSM23020 for comparative genomics.</title>
        <authorList>
            <person name="Kim M.-J."/>
            <person name="Lee G."/>
            <person name="Shin J.-H."/>
        </authorList>
    </citation>
    <scope>NUCLEOTIDE SEQUENCE [LARGE SCALE GENOMIC DNA]</scope>
    <source>
        <strain evidence="2 5">DSM 23020</strain>
    </source>
</reference>
<evidence type="ECO:0000313" key="4">
    <source>
        <dbReference type="Proteomes" id="UP000198809"/>
    </source>
</evidence>
<keyword evidence="5" id="KW-1185">Reference proteome</keyword>
<dbReference type="EMBL" id="FODH01000001">
    <property type="protein sequence ID" value="SEN52119.1"/>
    <property type="molecule type" value="Genomic_DNA"/>
</dbReference>
<dbReference type="OrthoDB" id="7182479at2"/>
<dbReference type="Proteomes" id="UP000683429">
    <property type="component" value="Chromosome"/>
</dbReference>
<dbReference type="Proteomes" id="UP000198809">
    <property type="component" value="Unassembled WGS sequence"/>
</dbReference>
<feature type="domain" description="F5/8 type C" evidence="1">
    <location>
        <begin position="5"/>
        <end position="159"/>
    </location>
</feature>